<dbReference type="PANTHER" id="PTHR36688:SF1">
    <property type="entry name" value="ENDONUCLEASE_EXONUCLEASE_PHOSPHATASE DOMAIN-CONTAINING PROTEIN"/>
    <property type="match status" value="1"/>
</dbReference>
<dbReference type="SUPFAM" id="SSF56219">
    <property type="entry name" value="DNase I-like"/>
    <property type="match status" value="1"/>
</dbReference>
<dbReference type="Gene3D" id="3.30.420.10">
    <property type="entry name" value="Ribonuclease H-like superfamily/Ribonuclease H"/>
    <property type="match status" value="1"/>
</dbReference>
<dbReference type="InterPro" id="IPR052560">
    <property type="entry name" value="RdDP_mobile_element"/>
</dbReference>
<keyword evidence="3" id="KW-0695">RNA-directed DNA polymerase</keyword>
<dbReference type="Proteomes" id="UP000499080">
    <property type="component" value="Unassembled WGS sequence"/>
</dbReference>
<sequence length="972" mass="112086">MSLNLNTNLQAVAIRIQMQSLVTVCSLYLPPSERISQTDLNNLISQLPSPFIILGDLNGHNPFWGSTDSNSRGLQIEQFLADQNLCLLNSDQKTHFHLPTRTFHSVDLTISSPSLLPFLNLTVDNDLYNSSHFPLIVTDNRHNPSNSYRPPKYILNAANWEKFTSLSNINSETIKSSSIEQALSYIVNTIIEAADNSIPKTLGKRRKQSKPWWNADCQQAYKKQRKAWDIFRRYPTTENFINFKKTRAESRRIQRRSRRASWRNFVSTITSTISSRHLWTKVKKASDSITYSMIKHLTTESQDTLLHFYNRIWQEQYFPTLWQQAIITPLLKPGKDPKNPSNYRPIALTCCLCKLLERMINRRLIYYLETNKSLHPSQSGIRKGRSTIDNLLALETDVRLSFLQRKHLVAIFFDIENAYDRTWRYGILKDLHDLGLRRNLPIFIKNFLKLRKFRVKVESEFSDFFIQEEGVPQGSVLSVTLFILKINNILKQLPTSVRGYLYVDDLYISCTGTNMNFIQRQLQTAVNSITEWCNGNGFTISTSKTAGVHFCRKRNLHNDPEIKLYGEITTFVNEIRFLGVIFDKKKLTFLPHVKQLRKKSESALNILKVLSTTAWGADPDCMLKIYWATILSKLDYGCTIYGSARKSVLQKLDPVHHIAICLCSGAFRTSPVKSLYVDCYEPALELKRQMLSLHYCFKIQSNTNHPFHDFKLRPFLLRLRDARKSFIPVFFTRVHDILYDFNLLYLHVTPQPKTNFPPWGIPVVQFLNPFQTFLKSDTADTIYQQIFIEHRQEYDDFIAIYTDGSKSADHVSFAVVFPNTTFSFKLHSSCSVFTAEIAAVLFALEKISDCLERKFLIYTDSLSVLESLKSFYMHSHHHPLVLNVLHLLNKLASRDFNILLCWVPSHVGIVGNEEADKAVKLASTQTNSTVPLTLILKNILNSSFIQNGRDSGTRRRRTSFTLLNPTCKLGFL</sequence>
<dbReference type="Gene3D" id="3.60.10.10">
    <property type="entry name" value="Endonuclease/exonuclease/phosphatase"/>
    <property type="match status" value="1"/>
</dbReference>
<organism evidence="3 4">
    <name type="scientific">Araneus ventricosus</name>
    <name type="common">Orbweaver spider</name>
    <name type="synonym">Epeira ventricosa</name>
    <dbReference type="NCBI Taxonomy" id="182803"/>
    <lineage>
        <taxon>Eukaryota</taxon>
        <taxon>Metazoa</taxon>
        <taxon>Ecdysozoa</taxon>
        <taxon>Arthropoda</taxon>
        <taxon>Chelicerata</taxon>
        <taxon>Arachnida</taxon>
        <taxon>Araneae</taxon>
        <taxon>Araneomorphae</taxon>
        <taxon>Entelegynae</taxon>
        <taxon>Araneoidea</taxon>
        <taxon>Araneidae</taxon>
        <taxon>Araneus</taxon>
    </lineage>
</organism>
<evidence type="ECO:0000259" key="2">
    <source>
        <dbReference type="PROSITE" id="PS50879"/>
    </source>
</evidence>
<dbReference type="PROSITE" id="PS50879">
    <property type="entry name" value="RNASE_H_1"/>
    <property type="match status" value="1"/>
</dbReference>
<dbReference type="AlphaFoldDB" id="A0A4Y2V0C3"/>
<evidence type="ECO:0000313" key="4">
    <source>
        <dbReference type="Proteomes" id="UP000499080"/>
    </source>
</evidence>
<comment type="caution">
    <text evidence="3">The sequence shown here is derived from an EMBL/GenBank/DDBJ whole genome shotgun (WGS) entry which is preliminary data.</text>
</comment>
<accession>A0A4Y2V0C3</accession>
<dbReference type="InterPro" id="IPR005135">
    <property type="entry name" value="Endo/exonuclease/phosphatase"/>
</dbReference>
<dbReference type="SUPFAM" id="SSF56672">
    <property type="entry name" value="DNA/RNA polymerases"/>
    <property type="match status" value="1"/>
</dbReference>
<dbReference type="Pfam" id="PF00075">
    <property type="entry name" value="RNase_H"/>
    <property type="match status" value="1"/>
</dbReference>
<dbReference type="InterPro" id="IPR012337">
    <property type="entry name" value="RNaseH-like_sf"/>
</dbReference>
<keyword evidence="3" id="KW-0548">Nucleotidyltransferase</keyword>
<dbReference type="GO" id="GO:0004523">
    <property type="term" value="F:RNA-DNA hybrid ribonuclease activity"/>
    <property type="evidence" value="ECO:0007669"/>
    <property type="project" value="InterPro"/>
</dbReference>
<name>A0A4Y2V0C3_ARAVE</name>
<dbReference type="Pfam" id="PF14529">
    <property type="entry name" value="Exo_endo_phos_2"/>
    <property type="match status" value="1"/>
</dbReference>
<dbReference type="InterPro" id="IPR036691">
    <property type="entry name" value="Endo/exonu/phosph_ase_sf"/>
</dbReference>
<dbReference type="InterPro" id="IPR000477">
    <property type="entry name" value="RT_dom"/>
</dbReference>
<dbReference type="InterPro" id="IPR043502">
    <property type="entry name" value="DNA/RNA_pol_sf"/>
</dbReference>
<dbReference type="PROSITE" id="PS50878">
    <property type="entry name" value="RT_POL"/>
    <property type="match status" value="1"/>
</dbReference>
<reference evidence="3 4" key="1">
    <citation type="journal article" date="2019" name="Sci. Rep.">
        <title>Orb-weaving spider Araneus ventricosus genome elucidates the spidroin gene catalogue.</title>
        <authorList>
            <person name="Kono N."/>
            <person name="Nakamura H."/>
            <person name="Ohtoshi R."/>
            <person name="Moran D.A.P."/>
            <person name="Shinohara A."/>
            <person name="Yoshida Y."/>
            <person name="Fujiwara M."/>
            <person name="Mori M."/>
            <person name="Tomita M."/>
            <person name="Arakawa K."/>
        </authorList>
    </citation>
    <scope>NUCLEOTIDE SEQUENCE [LARGE SCALE GENOMIC DNA]</scope>
</reference>
<dbReference type="GO" id="GO:0003964">
    <property type="term" value="F:RNA-directed DNA polymerase activity"/>
    <property type="evidence" value="ECO:0007669"/>
    <property type="project" value="UniProtKB-KW"/>
</dbReference>
<dbReference type="GO" id="GO:0003676">
    <property type="term" value="F:nucleic acid binding"/>
    <property type="evidence" value="ECO:0007669"/>
    <property type="project" value="InterPro"/>
</dbReference>
<dbReference type="OrthoDB" id="8044385at2759"/>
<dbReference type="Pfam" id="PF00078">
    <property type="entry name" value="RVT_1"/>
    <property type="match status" value="1"/>
</dbReference>
<dbReference type="PANTHER" id="PTHR36688">
    <property type="entry name" value="ENDO/EXONUCLEASE/PHOSPHATASE DOMAIN-CONTAINING PROTEIN"/>
    <property type="match status" value="1"/>
</dbReference>
<dbReference type="InterPro" id="IPR002156">
    <property type="entry name" value="RNaseH_domain"/>
</dbReference>
<dbReference type="CDD" id="cd09276">
    <property type="entry name" value="Rnase_HI_RT_non_LTR"/>
    <property type="match status" value="1"/>
</dbReference>
<dbReference type="SUPFAM" id="SSF53098">
    <property type="entry name" value="Ribonuclease H-like"/>
    <property type="match status" value="1"/>
</dbReference>
<keyword evidence="4" id="KW-1185">Reference proteome</keyword>
<proteinExistence type="predicted"/>
<evidence type="ECO:0000259" key="1">
    <source>
        <dbReference type="PROSITE" id="PS50878"/>
    </source>
</evidence>
<keyword evidence="3" id="KW-0808">Transferase</keyword>
<evidence type="ECO:0000313" key="3">
    <source>
        <dbReference type="EMBL" id="GBO17982.1"/>
    </source>
</evidence>
<dbReference type="EMBL" id="BGPR01041671">
    <property type="protein sequence ID" value="GBO17982.1"/>
    <property type="molecule type" value="Genomic_DNA"/>
</dbReference>
<dbReference type="InterPro" id="IPR036397">
    <property type="entry name" value="RNaseH_sf"/>
</dbReference>
<dbReference type="GO" id="GO:0042575">
    <property type="term" value="C:DNA polymerase complex"/>
    <property type="evidence" value="ECO:0007669"/>
    <property type="project" value="UniProtKB-ARBA"/>
</dbReference>
<dbReference type="CDD" id="cd01650">
    <property type="entry name" value="RT_nLTR_like"/>
    <property type="match status" value="1"/>
</dbReference>
<gene>
    <name evidence="3" type="primary">X-elementORF2_674</name>
    <name evidence="3" type="ORF">AVEN_137173_1</name>
</gene>
<feature type="domain" description="Reverse transcriptase" evidence="1">
    <location>
        <begin position="311"/>
        <end position="582"/>
    </location>
</feature>
<protein>
    <submittedName>
        <fullName evidence="3">Putative RNA-directed DNA polymerase from transposon X-element</fullName>
    </submittedName>
</protein>
<feature type="domain" description="RNase H type-1" evidence="2">
    <location>
        <begin position="794"/>
        <end position="924"/>
    </location>
</feature>